<dbReference type="STRING" id="1229780.BN381_250113"/>
<dbReference type="HOGENOM" id="CLU_2631613_0_0_11"/>
<evidence type="ECO:0000313" key="1">
    <source>
        <dbReference type="EMBL" id="CCM63620.1"/>
    </source>
</evidence>
<reference evidence="1 2" key="1">
    <citation type="journal article" date="2013" name="ISME J.">
        <title>Metabolic model for the filamentous 'Candidatus Microthrix parvicella' based on genomic and metagenomic analyses.</title>
        <authorList>
            <person name="Jon McIlroy S."/>
            <person name="Kristiansen R."/>
            <person name="Albertsen M."/>
            <person name="Michael Karst S."/>
            <person name="Rossetti S."/>
            <person name="Lund Nielsen J."/>
            <person name="Tandoi V."/>
            <person name="James Seviour R."/>
            <person name="Nielsen P.H."/>
        </authorList>
    </citation>
    <scope>NUCLEOTIDE SEQUENCE [LARGE SCALE GENOMIC DNA]</scope>
    <source>
        <strain evidence="1 2">RN1</strain>
    </source>
</reference>
<proteinExistence type="predicted"/>
<dbReference type="AlphaFoldDB" id="R4YZ00"/>
<evidence type="ECO:0000313" key="2">
    <source>
        <dbReference type="Proteomes" id="UP000018291"/>
    </source>
</evidence>
<dbReference type="Pfam" id="PF13540">
    <property type="entry name" value="RCC1_2"/>
    <property type="match status" value="1"/>
</dbReference>
<dbReference type="RefSeq" id="WP_012226440.1">
    <property type="nucleotide sequence ID" value="NZ_HG422565.1"/>
</dbReference>
<accession>R4YZ00</accession>
<organism evidence="1 2">
    <name type="scientific">Candidatus Neomicrothrix parvicella RN1</name>
    <dbReference type="NCBI Taxonomy" id="1229780"/>
    <lineage>
        <taxon>Bacteria</taxon>
        <taxon>Bacillati</taxon>
        <taxon>Actinomycetota</taxon>
        <taxon>Acidimicrobiia</taxon>
        <taxon>Acidimicrobiales</taxon>
        <taxon>Microthrixaceae</taxon>
        <taxon>Candidatus Neomicrothrix</taxon>
    </lineage>
</organism>
<dbReference type="SUPFAM" id="SSF50985">
    <property type="entry name" value="RCC1/BLIP-II"/>
    <property type="match status" value="1"/>
</dbReference>
<gene>
    <name evidence="1" type="ORF">BN381_250113</name>
</gene>
<name>R4YZ00_9ACTN</name>
<dbReference type="eggNOG" id="COG5184">
    <property type="taxonomic scope" value="Bacteria"/>
</dbReference>
<protein>
    <submittedName>
        <fullName evidence="1">Uncharacterized protein</fullName>
    </submittedName>
</protein>
<dbReference type="Proteomes" id="UP000018291">
    <property type="component" value="Unassembled WGS sequence"/>
</dbReference>
<dbReference type="Gene3D" id="2.130.10.30">
    <property type="entry name" value="Regulator of chromosome condensation 1/beta-lactamase-inhibitor protein II"/>
    <property type="match status" value="1"/>
</dbReference>
<comment type="caution">
    <text evidence="1">The sequence shown here is derived from an EMBL/GenBank/DDBJ whole genome shotgun (WGS) entry which is preliminary data.</text>
</comment>
<dbReference type="EMBL" id="CANL01000018">
    <property type="protein sequence ID" value="CCM63620.1"/>
    <property type="molecule type" value="Genomic_DNA"/>
</dbReference>
<sequence>MTCPPAPPIAIVAGDSHTCALKADHTVVCWGDNCYGQLGDGTTTNRSTPTAVIGLTGVTATRDHHYDQWTPIPVLGL</sequence>
<keyword evidence="2" id="KW-1185">Reference proteome</keyword>
<dbReference type="OrthoDB" id="9796385at2"/>
<dbReference type="InterPro" id="IPR009091">
    <property type="entry name" value="RCC1/BLIP-II"/>
</dbReference>